<dbReference type="Pfam" id="PF00134">
    <property type="entry name" value="Cyclin_N"/>
    <property type="match status" value="1"/>
</dbReference>
<reference evidence="6" key="2">
    <citation type="submission" date="2023-04" db="EMBL/GenBank/DDBJ databases">
        <authorList>
            <person name="Bruccoleri R.E."/>
            <person name="Oakeley E.J."/>
            <person name="Faust A.-M."/>
            <person name="Dessus-Babus S."/>
            <person name="Altorfer M."/>
            <person name="Burckhardt D."/>
            <person name="Oertli M."/>
            <person name="Naumann U."/>
            <person name="Petersen F."/>
            <person name="Wong J."/>
        </authorList>
    </citation>
    <scope>NUCLEOTIDE SEQUENCE</scope>
    <source>
        <strain evidence="6">GSM-AAB239-AS_SAM_17_03QT</strain>
        <tissue evidence="6">Leaf</tissue>
    </source>
</reference>
<feature type="domain" description="Cyclin-like" evidence="5">
    <location>
        <begin position="68"/>
        <end position="170"/>
    </location>
</feature>
<feature type="compositionally biased region" description="Low complexity" evidence="4">
    <location>
        <begin position="304"/>
        <end position="316"/>
    </location>
</feature>
<evidence type="ECO:0000313" key="6">
    <source>
        <dbReference type="EMBL" id="KAJ6810166.1"/>
    </source>
</evidence>
<evidence type="ECO:0000256" key="3">
    <source>
        <dbReference type="RuleBase" id="RU000383"/>
    </source>
</evidence>
<evidence type="ECO:0000256" key="1">
    <source>
        <dbReference type="ARBA" id="ARBA00023127"/>
    </source>
</evidence>
<feature type="region of interest" description="Disordered" evidence="4">
    <location>
        <begin position="294"/>
        <end position="348"/>
    </location>
</feature>
<dbReference type="AlphaFoldDB" id="A0AAX6F1H0"/>
<organism evidence="6 7">
    <name type="scientific">Iris pallida</name>
    <name type="common">Sweet iris</name>
    <dbReference type="NCBI Taxonomy" id="29817"/>
    <lineage>
        <taxon>Eukaryota</taxon>
        <taxon>Viridiplantae</taxon>
        <taxon>Streptophyta</taxon>
        <taxon>Embryophyta</taxon>
        <taxon>Tracheophyta</taxon>
        <taxon>Spermatophyta</taxon>
        <taxon>Magnoliopsida</taxon>
        <taxon>Liliopsida</taxon>
        <taxon>Asparagales</taxon>
        <taxon>Iridaceae</taxon>
        <taxon>Iridoideae</taxon>
        <taxon>Irideae</taxon>
        <taxon>Iris</taxon>
    </lineage>
</organism>
<keyword evidence="7" id="KW-1185">Reference proteome</keyword>
<evidence type="ECO:0000256" key="2">
    <source>
        <dbReference type="ARBA" id="ARBA00061204"/>
    </source>
</evidence>
<dbReference type="SMART" id="SM00385">
    <property type="entry name" value="CYCLIN"/>
    <property type="match status" value="2"/>
</dbReference>
<name>A0AAX6F1H0_IRIPA</name>
<keyword evidence="1 3" id="KW-0195">Cyclin</keyword>
<reference evidence="6" key="1">
    <citation type="journal article" date="2023" name="GigaByte">
        <title>Genome assembly of the bearded iris, Iris pallida Lam.</title>
        <authorList>
            <person name="Bruccoleri R.E."/>
            <person name="Oakeley E.J."/>
            <person name="Faust A.M.E."/>
            <person name="Altorfer M."/>
            <person name="Dessus-Babus S."/>
            <person name="Burckhardt D."/>
            <person name="Oertli M."/>
            <person name="Naumann U."/>
            <person name="Petersen F."/>
            <person name="Wong J."/>
        </authorList>
    </citation>
    <scope>NUCLEOTIDE SEQUENCE</scope>
    <source>
        <strain evidence="6">GSM-AAB239-AS_SAM_17_03QT</strain>
    </source>
</reference>
<comment type="caution">
    <text evidence="6">The sequence shown here is derived from an EMBL/GenBank/DDBJ whole genome shotgun (WGS) entry which is preliminary data.</text>
</comment>
<dbReference type="Pfam" id="PF21797">
    <property type="entry name" value="CycT2-like_C"/>
    <property type="match status" value="1"/>
</dbReference>
<dbReference type="GO" id="GO:0006357">
    <property type="term" value="P:regulation of transcription by RNA polymerase II"/>
    <property type="evidence" value="ECO:0007669"/>
    <property type="project" value="InterPro"/>
</dbReference>
<protein>
    <submittedName>
        <fullName evidence="6">Cyclin-T1-2-like isoform X2</fullName>
    </submittedName>
</protein>
<dbReference type="InterPro" id="IPR013763">
    <property type="entry name" value="Cyclin-like_dom"/>
</dbReference>
<comment type="similarity">
    <text evidence="2">Belongs to the cyclin family. Cyclin T subfamily.</text>
</comment>
<dbReference type="PANTHER" id="PTHR10026">
    <property type="entry name" value="CYCLIN"/>
    <property type="match status" value="1"/>
</dbReference>
<sequence length="436" mass="49329">MKTERVLPGTCLKLGMNKDGDCKATIDLCKDCRSSWYLSREEIENHSPSRKDGIDLRKESQLRTLYCSFIQDVGMRLGVPQVTIATAMMLCHRFYLHQSHAKNEWQTIATVCVFLASKVEDTPCYLDKVVIVAYETMYRRDSAAARKIHQKDVLERQKALVVIGERLVLCTTRFDFNIQHPYKPLHEAFKKLGITQKDVRQVAWNFVNDWLRTTLCLQYKPHYIAAGSLYLACKLYNVKLPTGKGYAWWYEFEVMPHQLNAVIHQMVELSGHKTRPVVADAPEKPEPAQTPLLAKEDVSSSPDSCVLSQSGSSVRSSSHEVEGEAQPSRPTDTGTQCEPTGFESPNGVVEHCGTTTKVLDQSKSDPDQLKGGLHKIDLEKIKTLMTRRKRERDSNRREALDDSNEDAWIEKELESGIELAAKSLKKQRAVADVAAF</sequence>
<accession>A0AAX6F1H0</accession>
<dbReference type="FunFam" id="1.10.472.10:FF:000081">
    <property type="entry name" value="Cyclin family protein"/>
    <property type="match status" value="1"/>
</dbReference>
<dbReference type="InterPro" id="IPR036915">
    <property type="entry name" value="Cyclin-like_sf"/>
</dbReference>
<dbReference type="InterPro" id="IPR043198">
    <property type="entry name" value="Cyclin/Ssn8"/>
</dbReference>
<feature type="domain" description="Cyclin-like" evidence="5">
    <location>
        <begin position="183"/>
        <end position="268"/>
    </location>
</feature>
<gene>
    <name evidence="6" type="ORF">M6B38_158100</name>
</gene>
<dbReference type="Proteomes" id="UP001140949">
    <property type="component" value="Unassembled WGS sequence"/>
</dbReference>
<dbReference type="GO" id="GO:0016538">
    <property type="term" value="F:cyclin-dependent protein serine/threonine kinase regulator activity"/>
    <property type="evidence" value="ECO:0007669"/>
    <property type="project" value="InterPro"/>
</dbReference>
<evidence type="ECO:0000313" key="7">
    <source>
        <dbReference type="Proteomes" id="UP001140949"/>
    </source>
</evidence>
<dbReference type="Gene3D" id="1.10.472.10">
    <property type="entry name" value="Cyclin-like"/>
    <property type="match status" value="2"/>
</dbReference>
<dbReference type="InterPro" id="IPR006671">
    <property type="entry name" value="Cyclin_N"/>
</dbReference>
<dbReference type="EMBL" id="JANAVB010032616">
    <property type="protein sequence ID" value="KAJ6810166.1"/>
    <property type="molecule type" value="Genomic_DNA"/>
</dbReference>
<feature type="compositionally biased region" description="Polar residues" evidence="4">
    <location>
        <begin position="328"/>
        <end position="338"/>
    </location>
</feature>
<evidence type="ECO:0000259" key="5">
    <source>
        <dbReference type="SMART" id="SM00385"/>
    </source>
</evidence>
<evidence type="ECO:0000256" key="4">
    <source>
        <dbReference type="SAM" id="MobiDB-lite"/>
    </source>
</evidence>
<dbReference type="SUPFAM" id="SSF47954">
    <property type="entry name" value="Cyclin-like"/>
    <property type="match status" value="2"/>
</dbReference>
<proteinExistence type="inferred from homology"/>